<proteinExistence type="predicted"/>
<feature type="region of interest" description="Disordered" evidence="1">
    <location>
        <begin position="67"/>
        <end position="181"/>
    </location>
</feature>
<feature type="region of interest" description="Disordered" evidence="1">
    <location>
        <begin position="260"/>
        <end position="354"/>
    </location>
</feature>
<feature type="compositionally biased region" description="Polar residues" evidence="1">
    <location>
        <begin position="195"/>
        <end position="206"/>
    </location>
</feature>
<protein>
    <submittedName>
        <fullName evidence="2">Uncharacterized protein</fullName>
    </submittedName>
</protein>
<dbReference type="OrthoDB" id="4161727at2759"/>
<reference evidence="2 3" key="1">
    <citation type="journal article" date="2016" name="PLoS Pathog.">
        <title>Biosynthesis of antibiotic leucinostatins in bio-control fungus Purpureocillium lilacinum and their inhibition on phytophthora revealed by genome mining.</title>
        <authorList>
            <person name="Wang G."/>
            <person name="Liu Z."/>
            <person name="Lin R."/>
            <person name="Li E."/>
            <person name="Mao Z."/>
            <person name="Ling J."/>
            <person name="Yang Y."/>
            <person name="Yin W.B."/>
            <person name="Xie B."/>
        </authorList>
    </citation>
    <scope>NUCLEOTIDE SEQUENCE [LARGE SCALE GENOMIC DNA]</scope>
    <source>
        <strain evidence="2">170</strain>
    </source>
</reference>
<evidence type="ECO:0000313" key="3">
    <source>
        <dbReference type="Proteomes" id="UP000078397"/>
    </source>
</evidence>
<dbReference type="AlphaFoldDB" id="A0A179F2S6"/>
<feature type="compositionally biased region" description="Basic and acidic residues" evidence="1">
    <location>
        <begin position="143"/>
        <end position="159"/>
    </location>
</feature>
<feature type="region of interest" description="Disordered" evidence="1">
    <location>
        <begin position="483"/>
        <end position="513"/>
    </location>
</feature>
<dbReference type="EMBL" id="LSBJ02000002">
    <property type="protein sequence ID" value="OAQ59728.1"/>
    <property type="molecule type" value="Genomic_DNA"/>
</dbReference>
<feature type="compositionally biased region" description="Basic and acidic residues" evidence="1">
    <location>
        <begin position="341"/>
        <end position="353"/>
    </location>
</feature>
<organism evidence="2 3">
    <name type="scientific">Pochonia chlamydosporia 170</name>
    <dbReference type="NCBI Taxonomy" id="1380566"/>
    <lineage>
        <taxon>Eukaryota</taxon>
        <taxon>Fungi</taxon>
        <taxon>Dikarya</taxon>
        <taxon>Ascomycota</taxon>
        <taxon>Pezizomycotina</taxon>
        <taxon>Sordariomycetes</taxon>
        <taxon>Hypocreomycetidae</taxon>
        <taxon>Hypocreales</taxon>
        <taxon>Clavicipitaceae</taxon>
        <taxon>Pochonia</taxon>
    </lineage>
</organism>
<evidence type="ECO:0000256" key="1">
    <source>
        <dbReference type="SAM" id="MobiDB-lite"/>
    </source>
</evidence>
<accession>A0A179F2S6</accession>
<feature type="region of interest" description="Disordered" evidence="1">
    <location>
        <begin position="193"/>
        <end position="239"/>
    </location>
</feature>
<gene>
    <name evidence="2" type="ORF">VFPPC_03935</name>
</gene>
<dbReference type="STRING" id="1380566.A0A179F2S6"/>
<keyword evidence="3" id="KW-1185">Reference proteome</keyword>
<feature type="compositionally biased region" description="Basic and acidic residues" evidence="1">
    <location>
        <begin position="485"/>
        <end position="495"/>
    </location>
</feature>
<comment type="caution">
    <text evidence="2">The sequence shown here is derived from an EMBL/GenBank/DDBJ whole genome shotgun (WGS) entry which is preliminary data.</text>
</comment>
<sequence length="595" mass="64646">MSSHEYYVDPFGLPGDGSAAAGDAFAMELVDDCVSHFPPREPEQPSNASLYPDGEAVTKAYREQTAFTGGRFEDSDNLLWQDTQAQPIFDPSHGGDSSNLQTGLGPAVRSIGHPADSQFQHESSSSRPQHPAGLDVHPAPSNENEKSHQNDIRSSRPEEAGSGLIQKALPYSVSDSGPTANVASYYGPLGINNPEAASQQHTTDSSFVRPWKENGNLLGLGPGNIRASEGSVSEAPHSLTNVTAESDSFWASDGASFVSQNPGYPYKGGNLEPGTPATPQTGRYLHPSSSSASYRDAPRGSHSSGNRKRRASSLSAGNVSRQVSRGGLPAAFRRANSQRSSQEHSQGDNDFGERPWACPLAQKCGNSSHRCYGWTFADVSRVKQHLNRDHASEITEDQFKKISVRMPTKDVESWKKIFRILFPESEQLPSPFFNAQFDVQHRISPESLRDHLLSRVENLDHMSSEQKEGFRRFIAETSHTFLHQARHDSRHDPKEPSAYYGLGSGPQQQGNLGNIQHPSQSFGQRTEAYPSVLPDEVARGGPLRGVGDGNVMLSGQDEQQLPFGHTTGFNTETPTVPANSIDLQSISVFTNTAGD</sequence>
<feature type="compositionally biased region" description="Polar residues" evidence="1">
    <location>
        <begin position="312"/>
        <end position="323"/>
    </location>
</feature>
<evidence type="ECO:0000313" key="2">
    <source>
        <dbReference type="EMBL" id="OAQ59728.1"/>
    </source>
</evidence>
<feature type="compositionally biased region" description="Polar residues" evidence="1">
    <location>
        <begin position="277"/>
        <end position="293"/>
    </location>
</feature>
<dbReference type="Proteomes" id="UP000078397">
    <property type="component" value="Unassembled WGS sequence"/>
</dbReference>
<feature type="compositionally biased region" description="Polar residues" evidence="1">
    <location>
        <begin position="117"/>
        <end position="128"/>
    </location>
</feature>
<dbReference type="KEGG" id="pchm:VFPPC_03935"/>
<dbReference type="GeneID" id="28847370"/>
<dbReference type="RefSeq" id="XP_018137721.1">
    <property type="nucleotide sequence ID" value="XM_018283376.1"/>
</dbReference>
<name>A0A179F2S6_METCM</name>